<protein>
    <submittedName>
        <fullName evidence="1">Bacteriocin resistance YdeI/OmpD-like protein</fullName>
    </submittedName>
</protein>
<name>A0A316C3A3_PSESE</name>
<dbReference type="Proteomes" id="UP000245396">
    <property type="component" value="Unassembled WGS sequence"/>
</dbReference>
<organism evidence="1 2">
    <name type="scientific">Pseudaminobacter salicylatoxidans</name>
    <dbReference type="NCBI Taxonomy" id="93369"/>
    <lineage>
        <taxon>Bacteria</taxon>
        <taxon>Pseudomonadati</taxon>
        <taxon>Pseudomonadota</taxon>
        <taxon>Alphaproteobacteria</taxon>
        <taxon>Hyphomicrobiales</taxon>
        <taxon>Phyllobacteriaceae</taxon>
        <taxon>Pseudaminobacter</taxon>
    </lineage>
</organism>
<proteinExistence type="predicted"/>
<evidence type="ECO:0000313" key="2">
    <source>
        <dbReference type="Proteomes" id="UP000245396"/>
    </source>
</evidence>
<accession>A0A316C3A3</accession>
<sequence length="80" mass="9573">MMKLSRAINPMPETIRLALSERGLMTAYEARPDYQRNDYLGWIARARLSSTQEKRLRQMLEELARGDVYMNMAWRPRKRI</sequence>
<dbReference type="EMBL" id="QGGG01000006">
    <property type="protein sequence ID" value="PWJ84225.1"/>
    <property type="molecule type" value="Genomic_DNA"/>
</dbReference>
<comment type="caution">
    <text evidence="1">The sequence shown here is derived from an EMBL/GenBank/DDBJ whole genome shotgun (WGS) entry which is preliminary data.</text>
</comment>
<dbReference type="STRING" id="1192868.GCA_000304395_04533"/>
<dbReference type="Pfam" id="PF13376">
    <property type="entry name" value="OmdA"/>
    <property type="match status" value="1"/>
</dbReference>
<keyword evidence="2" id="KW-1185">Reference proteome</keyword>
<reference evidence="1 2" key="1">
    <citation type="submission" date="2018-05" db="EMBL/GenBank/DDBJ databases">
        <title>Genomic Encyclopedia of Type Strains, Phase IV (KMG-IV): sequencing the most valuable type-strain genomes for metagenomic binning, comparative biology and taxonomic classification.</title>
        <authorList>
            <person name="Goeker M."/>
        </authorList>
    </citation>
    <scope>NUCLEOTIDE SEQUENCE [LARGE SCALE GENOMIC DNA]</scope>
    <source>
        <strain evidence="1 2">DSM 6986</strain>
    </source>
</reference>
<dbReference type="AlphaFoldDB" id="A0A316C3A3"/>
<evidence type="ECO:0000313" key="1">
    <source>
        <dbReference type="EMBL" id="PWJ84225.1"/>
    </source>
</evidence>
<dbReference type="RefSeq" id="WP_342353270.1">
    <property type="nucleotide sequence ID" value="NZ_QGGG01000006.1"/>
</dbReference>
<gene>
    <name evidence="1" type="ORF">C7441_106140</name>
</gene>